<reference evidence="1 2" key="1">
    <citation type="journal article" date="2019" name="Int. J. Syst. Evol. Microbiol.">
        <title>The Global Catalogue of Microorganisms (GCM) 10K type strain sequencing project: providing services to taxonomists for standard genome sequencing and annotation.</title>
        <authorList>
            <consortium name="The Broad Institute Genomics Platform"/>
            <consortium name="The Broad Institute Genome Sequencing Center for Infectious Disease"/>
            <person name="Wu L."/>
            <person name="Ma J."/>
        </authorList>
    </citation>
    <scope>NUCLEOTIDE SEQUENCE [LARGE SCALE GENOMIC DNA]</scope>
    <source>
        <strain evidence="1 2">JCM 4565</strain>
    </source>
</reference>
<comment type="caution">
    <text evidence="1">The sequence shown here is derived from an EMBL/GenBank/DDBJ whole genome shotgun (WGS) entry which is preliminary data.</text>
</comment>
<evidence type="ECO:0000313" key="1">
    <source>
        <dbReference type="EMBL" id="GAA0347011.1"/>
    </source>
</evidence>
<sequence>MTARRGGVEQPIGRAYRDADLVEFMRRIGVQDPELLLDDPETVEWLTDPPHQWATQ</sequence>
<dbReference type="EMBL" id="BAAABW010000013">
    <property type="protein sequence ID" value="GAA0347011.1"/>
    <property type="molecule type" value="Genomic_DNA"/>
</dbReference>
<keyword evidence="2" id="KW-1185">Reference proteome</keyword>
<name>A0ABN0WUN0_9ACTN</name>
<dbReference type="Proteomes" id="UP001500063">
    <property type="component" value="Unassembled WGS sequence"/>
</dbReference>
<proteinExistence type="predicted"/>
<gene>
    <name evidence="1" type="ORF">GCM10010319_24430</name>
</gene>
<protein>
    <submittedName>
        <fullName evidence="1">Uncharacterized protein</fullName>
    </submittedName>
</protein>
<organism evidence="1 2">
    <name type="scientific">Streptomyces blastmyceticus</name>
    <dbReference type="NCBI Taxonomy" id="68180"/>
    <lineage>
        <taxon>Bacteria</taxon>
        <taxon>Bacillati</taxon>
        <taxon>Actinomycetota</taxon>
        <taxon>Actinomycetes</taxon>
        <taxon>Kitasatosporales</taxon>
        <taxon>Streptomycetaceae</taxon>
        <taxon>Streptomyces</taxon>
    </lineage>
</organism>
<accession>A0ABN0WUN0</accession>
<dbReference type="RefSeq" id="WP_344117786.1">
    <property type="nucleotide sequence ID" value="NZ_BAAABW010000013.1"/>
</dbReference>
<evidence type="ECO:0000313" key="2">
    <source>
        <dbReference type="Proteomes" id="UP001500063"/>
    </source>
</evidence>